<dbReference type="RefSeq" id="WP_115363172.1">
    <property type="nucleotide sequence ID" value="NZ_QDKL01000003.1"/>
</dbReference>
<keyword evidence="1" id="KW-1133">Transmembrane helix</keyword>
<sequence>MKKKVYFIVFILVILAGLLGWGILNYPKSDGYRSGKLVRITKKGVFFKTYEGTLDLGSGDRLTWNFSIHDESIGEQLSAQAGRDVKLKYQELFFKLFYETNNVVQSWQVVESREDNVFLCRLVRILQENSSVVEYLRPKIQAQDSELLQRMRDCK</sequence>
<dbReference type="EMBL" id="QDKL01000003">
    <property type="protein sequence ID" value="RZF20904.1"/>
    <property type="molecule type" value="Genomic_DNA"/>
</dbReference>
<comment type="caution">
    <text evidence="2">The sequence shown here is derived from an EMBL/GenBank/DDBJ whole genome shotgun (WGS) entry which is preliminary data.</text>
</comment>
<evidence type="ECO:0000313" key="2">
    <source>
        <dbReference type="EMBL" id="RZF20904.1"/>
    </source>
</evidence>
<evidence type="ECO:0008006" key="4">
    <source>
        <dbReference type="Google" id="ProtNLM"/>
    </source>
</evidence>
<keyword evidence="1" id="KW-0812">Transmembrane</keyword>
<evidence type="ECO:0000313" key="3">
    <source>
        <dbReference type="Proteomes" id="UP000443582"/>
    </source>
</evidence>
<keyword evidence="3" id="KW-1185">Reference proteome</keyword>
<protein>
    <recommendedName>
        <fullName evidence="4">6-phosphogluconate dehydrogenase</fullName>
    </recommendedName>
</protein>
<evidence type="ECO:0000256" key="1">
    <source>
        <dbReference type="SAM" id="Phobius"/>
    </source>
</evidence>
<name>A0ABY0IH87_9BACT</name>
<reference evidence="3" key="1">
    <citation type="journal article" date="2019" name="Int. J. Syst. Evol. Microbiol.">
        <title>Halobacteriovorax valvorus sp. nov., a novel prokaryotic predator isolated from coastal seawater of China.</title>
        <authorList>
            <person name="Chen M.-X."/>
        </authorList>
    </citation>
    <scope>NUCLEOTIDE SEQUENCE [LARGE SCALE GENOMIC DNA]</scope>
    <source>
        <strain evidence="3">BL9</strain>
    </source>
</reference>
<keyword evidence="1" id="KW-0472">Membrane</keyword>
<accession>A0ABY0IH87</accession>
<organism evidence="2 3">
    <name type="scientific">Halobacteriovorax vibrionivorans</name>
    <dbReference type="NCBI Taxonomy" id="2152716"/>
    <lineage>
        <taxon>Bacteria</taxon>
        <taxon>Pseudomonadati</taxon>
        <taxon>Bdellovibrionota</taxon>
        <taxon>Bacteriovoracia</taxon>
        <taxon>Bacteriovoracales</taxon>
        <taxon>Halobacteriovoraceae</taxon>
        <taxon>Halobacteriovorax</taxon>
    </lineage>
</organism>
<dbReference type="Proteomes" id="UP000443582">
    <property type="component" value="Unassembled WGS sequence"/>
</dbReference>
<feature type="transmembrane region" description="Helical" evidence="1">
    <location>
        <begin position="6"/>
        <end position="26"/>
    </location>
</feature>
<gene>
    <name evidence="2" type="ORF">DAY19_13040</name>
</gene>
<proteinExistence type="predicted"/>